<accession>A0ABM9JTK7</accession>
<dbReference type="EMBL" id="CATZBU010000012">
    <property type="protein sequence ID" value="CAJ0803963.1"/>
    <property type="molecule type" value="Genomic_DNA"/>
</dbReference>
<dbReference type="Proteomes" id="UP001189813">
    <property type="component" value="Unassembled WGS sequence"/>
</dbReference>
<organism evidence="2 3">
    <name type="scientific">Ralstonia psammae</name>
    <dbReference type="NCBI Taxonomy" id="3058598"/>
    <lineage>
        <taxon>Bacteria</taxon>
        <taxon>Pseudomonadati</taxon>
        <taxon>Pseudomonadota</taxon>
        <taxon>Betaproteobacteria</taxon>
        <taxon>Burkholderiales</taxon>
        <taxon>Burkholderiaceae</taxon>
        <taxon>Ralstonia</taxon>
    </lineage>
</organism>
<protein>
    <submittedName>
        <fullName evidence="2">Uncharacterized protein</fullName>
    </submittedName>
</protein>
<proteinExistence type="predicted"/>
<sequence>MSVNCMLPAHTVPQPDEPSPPGIPPDLPSPDEPPPPVEPPEVSSK</sequence>
<evidence type="ECO:0000256" key="1">
    <source>
        <dbReference type="SAM" id="MobiDB-lite"/>
    </source>
</evidence>
<reference evidence="2 3" key="1">
    <citation type="submission" date="2023-07" db="EMBL/GenBank/DDBJ databases">
        <authorList>
            <person name="Peeters C."/>
        </authorList>
    </citation>
    <scope>NUCLEOTIDE SEQUENCE [LARGE SCALE GENOMIC DNA]</scope>
    <source>
        <strain evidence="2 3">LMG 19083</strain>
    </source>
</reference>
<feature type="compositionally biased region" description="Pro residues" evidence="1">
    <location>
        <begin position="15"/>
        <end position="39"/>
    </location>
</feature>
<name>A0ABM9JTK7_9RALS</name>
<evidence type="ECO:0000313" key="3">
    <source>
        <dbReference type="Proteomes" id="UP001189813"/>
    </source>
</evidence>
<gene>
    <name evidence="2" type="ORF">LMG19083_03977</name>
</gene>
<evidence type="ECO:0000313" key="2">
    <source>
        <dbReference type="EMBL" id="CAJ0803963.1"/>
    </source>
</evidence>
<comment type="caution">
    <text evidence="2">The sequence shown here is derived from an EMBL/GenBank/DDBJ whole genome shotgun (WGS) entry which is preliminary data.</text>
</comment>
<keyword evidence="3" id="KW-1185">Reference proteome</keyword>
<feature type="region of interest" description="Disordered" evidence="1">
    <location>
        <begin position="1"/>
        <end position="45"/>
    </location>
</feature>